<dbReference type="Pfam" id="PF00563">
    <property type="entry name" value="EAL"/>
    <property type="match status" value="1"/>
</dbReference>
<dbReference type="Gene3D" id="3.30.70.270">
    <property type="match status" value="1"/>
</dbReference>
<gene>
    <name evidence="5" type="ORF">HBH26_05940</name>
</gene>
<dbReference type="SUPFAM" id="SSF141868">
    <property type="entry name" value="EAL domain-like"/>
    <property type="match status" value="1"/>
</dbReference>
<dbReference type="Pfam" id="PF00990">
    <property type="entry name" value="GGDEF"/>
    <property type="match status" value="1"/>
</dbReference>
<dbReference type="CDD" id="cd01949">
    <property type="entry name" value="GGDEF"/>
    <property type="match status" value="1"/>
</dbReference>
<dbReference type="InterPro" id="IPR001633">
    <property type="entry name" value="EAL_dom"/>
</dbReference>
<feature type="domain" description="HAMP" evidence="3">
    <location>
        <begin position="283"/>
        <end position="334"/>
    </location>
</feature>
<proteinExistence type="predicted"/>
<accession>A0ABX1CJI7</accession>
<dbReference type="PANTHER" id="PTHR44757:SF2">
    <property type="entry name" value="BIOFILM ARCHITECTURE MAINTENANCE PROTEIN MBAA"/>
    <property type="match status" value="1"/>
</dbReference>
<evidence type="ECO:0000259" key="2">
    <source>
        <dbReference type="PROSITE" id="PS50883"/>
    </source>
</evidence>
<reference evidence="5 6" key="1">
    <citation type="submission" date="2020-03" db="EMBL/GenBank/DDBJ databases">
        <authorList>
            <person name="Wang L."/>
            <person name="He N."/>
            <person name="Li Y."/>
            <person name="Fang Y."/>
            <person name="Zhang F."/>
        </authorList>
    </citation>
    <scope>NUCLEOTIDE SEQUENCE [LARGE SCALE GENOMIC DNA]</scope>
    <source>
        <strain evidence="5 6">36D10-4-7</strain>
    </source>
</reference>
<dbReference type="CDD" id="cd01948">
    <property type="entry name" value="EAL"/>
    <property type="match status" value="1"/>
</dbReference>
<dbReference type="Pfam" id="PF00672">
    <property type="entry name" value="HAMP"/>
    <property type="match status" value="1"/>
</dbReference>
<dbReference type="CDD" id="cd06225">
    <property type="entry name" value="HAMP"/>
    <property type="match status" value="1"/>
</dbReference>
<dbReference type="PANTHER" id="PTHR44757">
    <property type="entry name" value="DIGUANYLATE CYCLASE DGCP"/>
    <property type="match status" value="1"/>
</dbReference>
<dbReference type="InterPro" id="IPR000160">
    <property type="entry name" value="GGDEF_dom"/>
</dbReference>
<protein>
    <submittedName>
        <fullName evidence="5">EAL domain-containing protein</fullName>
    </submittedName>
</protein>
<evidence type="ECO:0000256" key="1">
    <source>
        <dbReference type="SAM" id="Phobius"/>
    </source>
</evidence>
<feature type="domain" description="GGDEF" evidence="4">
    <location>
        <begin position="370"/>
        <end position="502"/>
    </location>
</feature>
<dbReference type="SUPFAM" id="SSF55073">
    <property type="entry name" value="Nucleotide cyclase"/>
    <property type="match status" value="1"/>
</dbReference>
<dbReference type="InterPro" id="IPR035919">
    <property type="entry name" value="EAL_sf"/>
</dbReference>
<dbReference type="PROSITE" id="PS50885">
    <property type="entry name" value="HAMP"/>
    <property type="match status" value="1"/>
</dbReference>
<keyword evidence="1" id="KW-0812">Transmembrane</keyword>
<keyword evidence="6" id="KW-1185">Reference proteome</keyword>
<evidence type="ECO:0000313" key="5">
    <source>
        <dbReference type="EMBL" id="NJR78156.1"/>
    </source>
</evidence>
<feature type="domain" description="EAL" evidence="2">
    <location>
        <begin position="511"/>
        <end position="761"/>
    </location>
</feature>
<keyword evidence="1" id="KW-0472">Membrane</keyword>
<dbReference type="PROSITE" id="PS50883">
    <property type="entry name" value="EAL"/>
    <property type="match status" value="1"/>
</dbReference>
<name>A0ABX1CJI7_9SPHN</name>
<dbReference type="Gene3D" id="3.20.20.450">
    <property type="entry name" value="EAL domain"/>
    <property type="match status" value="1"/>
</dbReference>
<dbReference type="InterPro" id="IPR043128">
    <property type="entry name" value="Rev_trsase/Diguanyl_cyclase"/>
</dbReference>
<feature type="transmembrane region" description="Helical" evidence="1">
    <location>
        <begin position="15"/>
        <end position="34"/>
    </location>
</feature>
<dbReference type="SMART" id="SM00052">
    <property type="entry name" value="EAL"/>
    <property type="match status" value="1"/>
</dbReference>
<dbReference type="InterPro" id="IPR052155">
    <property type="entry name" value="Biofilm_reg_signaling"/>
</dbReference>
<dbReference type="InterPro" id="IPR029787">
    <property type="entry name" value="Nucleotide_cyclase"/>
</dbReference>
<dbReference type="SMART" id="SM00267">
    <property type="entry name" value="GGDEF"/>
    <property type="match status" value="1"/>
</dbReference>
<keyword evidence="1" id="KW-1133">Transmembrane helix</keyword>
<dbReference type="Gene3D" id="6.10.340.10">
    <property type="match status" value="1"/>
</dbReference>
<dbReference type="SMART" id="SM00304">
    <property type="entry name" value="HAMP"/>
    <property type="match status" value="1"/>
</dbReference>
<dbReference type="Pfam" id="PF14827">
    <property type="entry name" value="dCache_3"/>
    <property type="match status" value="1"/>
</dbReference>
<dbReference type="EMBL" id="JAAVJH010000003">
    <property type="protein sequence ID" value="NJR78156.1"/>
    <property type="molecule type" value="Genomic_DNA"/>
</dbReference>
<comment type="caution">
    <text evidence="5">The sequence shown here is derived from an EMBL/GenBank/DDBJ whole genome shotgun (WGS) entry which is preliminary data.</text>
</comment>
<evidence type="ECO:0000313" key="6">
    <source>
        <dbReference type="Proteomes" id="UP000732399"/>
    </source>
</evidence>
<dbReference type="SUPFAM" id="SSF158472">
    <property type="entry name" value="HAMP domain-like"/>
    <property type="match status" value="1"/>
</dbReference>
<dbReference type="InterPro" id="IPR029150">
    <property type="entry name" value="dCache_3"/>
</dbReference>
<dbReference type="Proteomes" id="UP000732399">
    <property type="component" value="Unassembled WGS sequence"/>
</dbReference>
<evidence type="ECO:0000259" key="4">
    <source>
        <dbReference type="PROSITE" id="PS50887"/>
    </source>
</evidence>
<feature type="transmembrane region" description="Helical" evidence="1">
    <location>
        <begin position="259"/>
        <end position="279"/>
    </location>
</feature>
<dbReference type="RefSeq" id="WP_168133684.1">
    <property type="nucleotide sequence ID" value="NZ_JAAVJH010000003.1"/>
</dbReference>
<organism evidence="5 6">
    <name type="scientific">Sphingomonas corticis</name>
    <dbReference type="NCBI Taxonomy" id="2722791"/>
    <lineage>
        <taxon>Bacteria</taxon>
        <taxon>Pseudomonadati</taxon>
        <taxon>Pseudomonadota</taxon>
        <taxon>Alphaproteobacteria</taxon>
        <taxon>Sphingomonadales</taxon>
        <taxon>Sphingomonadaceae</taxon>
        <taxon>Sphingomonas</taxon>
    </lineage>
</organism>
<dbReference type="InterPro" id="IPR003660">
    <property type="entry name" value="HAMP_dom"/>
</dbReference>
<sequence length="765" mass="82443">MIAPVPAFRSLRTRITVLYAGLFTLGLVALAITAQLTIRQGARRTAAAELAASGTVYDRLWQVRARSLANAADVVARDFGFRSAVATHDVATIASALDSLRERAEVPRAVLIDTDGGVIGDAGALRGAMPAVAATVERDTVIAHDGRVYRVVTAPVLAPLEIGRIAFIVPLGDREMAALEKLSAIPLNATIVTRRRGAWSDGATSVPLAVPPSRVATLDTADGQSFAMLKPLPGPDGRAQAALLLSYPMARAMEAYRSIQVGLVLAGIAWLLAIVLGSGRLARGIARPIAALDRAARRLEDGERTEVAIETEDEIGRLARSFNRMSHGIKEREERITHLAFHDGLTDLPNRTFFHQSLDQAVARAGRTGEELAVLCLDLDGFKGINDTLGHPVGDGLLRRVARLLDEMAEDAMVARLGGDEFAIVVAEAEDRGRARRLAQAILDALIEPLDVAGHVLPIGTSIGIALFPADGTSAETLVKNADLALYRAKQDGRGGYRFFEPSLDEAARRRRQIETDLRIAIRSGQLQLHFQPIVAAGDARIKGFEALLRWPHSERGFIPPVEFVPVAEETGLIVAIGEWVLHEACRVASRWPEDIRVAVNVSPIQFRAPGFRNVVLQALARSGLSPNRLEIEITESVFLDGQDHVQQMLHMLRAMGVRVALDDFGTGYSSLSYLRSFPFDKIKIDRSFVTNIADDPSAAAIVKAIVDLATALEMETTAEGVENDGQLAQLEQQGCSTLQGFLFGRPLTIDAATDLLRAARAAAA</sequence>
<dbReference type="NCBIfam" id="TIGR00254">
    <property type="entry name" value="GGDEF"/>
    <property type="match status" value="1"/>
</dbReference>
<evidence type="ECO:0000259" key="3">
    <source>
        <dbReference type="PROSITE" id="PS50885"/>
    </source>
</evidence>
<dbReference type="PROSITE" id="PS50887">
    <property type="entry name" value="GGDEF"/>
    <property type="match status" value="1"/>
</dbReference>